<reference evidence="3" key="1">
    <citation type="journal article" date="2019" name="Int. J. Syst. Evol. Microbiol.">
        <title>The Global Catalogue of Microorganisms (GCM) 10K type strain sequencing project: providing services to taxonomists for standard genome sequencing and annotation.</title>
        <authorList>
            <consortium name="The Broad Institute Genomics Platform"/>
            <consortium name="The Broad Institute Genome Sequencing Center for Infectious Disease"/>
            <person name="Wu L."/>
            <person name="Ma J."/>
        </authorList>
    </citation>
    <scope>NUCLEOTIDE SEQUENCE [LARGE SCALE GENOMIC DNA]</scope>
    <source>
        <strain evidence="3">CGMCC 4.7242</strain>
    </source>
</reference>
<gene>
    <name evidence="2" type="ORF">ACFSGJ_12735</name>
</gene>
<evidence type="ECO:0000313" key="3">
    <source>
        <dbReference type="Proteomes" id="UP001597353"/>
    </source>
</evidence>
<protein>
    <submittedName>
        <fullName evidence="2">Uncharacterized protein</fullName>
    </submittedName>
</protein>
<evidence type="ECO:0000313" key="2">
    <source>
        <dbReference type="EMBL" id="MFD1913080.1"/>
    </source>
</evidence>
<keyword evidence="1" id="KW-1133">Transmembrane helix</keyword>
<dbReference type="EMBL" id="JBHUGH010000009">
    <property type="protein sequence ID" value="MFD1913080.1"/>
    <property type="molecule type" value="Genomic_DNA"/>
</dbReference>
<feature type="transmembrane region" description="Helical" evidence="1">
    <location>
        <begin position="12"/>
        <end position="35"/>
    </location>
</feature>
<dbReference type="Proteomes" id="UP001597353">
    <property type="component" value="Unassembled WGS sequence"/>
</dbReference>
<dbReference type="RefSeq" id="WP_390262330.1">
    <property type="nucleotide sequence ID" value="NZ_JBHUGH010000009.1"/>
</dbReference>
<comment type="caution">
    <text evidence="2">The sequence shown here is derived from an EMBL/GenBank/DDBJ whole genome shotgun (WGS) entry which is preliminary data.</text>
</comment>
<sequence length="206" mass="22721">MNWIADNAGWISPLASVLTLLVWVVYLQLFLMTYLRQRRTEILISIGAGRGLGARCFVANLGMEPIYISDILLTVGAGDQQHRAAVTECNEVPREDLNTPASATNQGPLRAAQSHDIGAFDTLIARARNATGAPLAESDLRELRVLVIGWTASTATLVAAERSFDIVADTSTPNGAPRVRPNDLRTHQIRSFFVRRRLQREMAERL</sequence>
<organism evidence="2 3">
    <name type="scientific">Halodurantibacterium flavum</name>
    <dbReference type="NCBI Taxonomy" id="1382802"/>
    <lineage>
        <taxon>Bacteria</taxon>
        <taxon>Pseudomonadati</taxon>
        <taxon>Pseudomonadota</taxon>
        <taxon>Alphaproteobacteria</taxon>
        <taxon>Rhodobacterales</taxon>
        <taxon>Paracoccaceae</taxon>
        <taxon>Halodurantibacterium</taxon>
    </lineage>
</organism>
<evidence type="ECO:0000256" key="1">
    <source>
        <dbReference type="SAM" id="Phobius"/>
    </source>
</evidence>
<keyword evidence="3" id="KW-1185">Reference proteome</keyword>
<accession>A0ABW4S669</accession>
<keyword evidence="1" id="KW-0472">Membrane</keyword>
<keyword evidence="1" id="KW-0812">Transmembrane</keyword>
<proteinExistence type="predicted"/>
<name>A0ABW4S669_9RHOB</name>